<accession>A0A8X7BBK7</accession>
<dbReference type="InterPro" id="IPR043155">
    <property type="entry name" value="VPS33_dom3b"/>
</dbReference>
<dbReference type="SUPFAM" id="SSF56815">
    <property type="entry name" value="Sec1/munc18-like (SM) proteins"/>
    <property type="match status" value="1"/>
</dbReference>
<keyword evidence="3" id="KW-1185">Reference proteome</keyword>
<dbReference type="Gene3D" id="3.90.830.10">
    <property type="entry name" value="Syntaxin Binding Protein 1, Chain A, domain 2"/>
    <property type="match status" value="1"/>
</dbReference>
<dbReference type="FunFam" id="3.40.50.1910:FF:000005">
    <property type="entry name" value="vacuolar protein sorting-associated protein 33A isoform X1"/>
    <property type="match status" value="1"/>
</dbReference>
<comment type="similarity">
    <text evidence="1">Belongs to the STXBP/unc-18/SEC1 family.</text>
</comment>
<dbReference type="Pfam" id="PF00995">
    <property type="entry name" value="Sec1"/>
    <property type="match status" value="1"/>
</dbReference>
<dbReference type="InterPro" id="IPR043154">
    <property type="entry name" value="Sec-1-like_dom1"/>
</dbReference>
<evidence type="ECO:0000313" key="2">
    <source>
        <dbReference type="EMBL" id="GFY26056.1"/>
    </source>
</evidence>
<protein>
    <submittedName>
        <fullName evidence="2">Vacuolar protein sorting-associated protein 33A</fullName>
    </submittedName>
</protein>
<dbReference type="InterPro" id="IPR027482">
    <property type="entry name" value="Sec1-like_dom2"/>
</dbReference>
<organism evidence="2 3">
    <name type="scientific">Trichonephila clavipes</name>
    <name type="common">Golden silk orbweaver</name>
    <name type="synonym">Nephila clavipes</name>
    <dbReference type="NCBI Taxonomy" id="2585209"/>
    <lineage>
        <taxon>Eukaryota</taxon>
        <taxon>Metazoa</taxon>
        <taxon>Ecdysozoa</taxon>
        <taxon>Arthropoda</taxon>
        <taxon>Chelicerata</taxon>
        <taxon>Arachnida</taxon>
        <taxon>Araneae</taxon>
        <taxon>Araneomorphae</taxon>
        <taxon>Entelegynae</taxon>
        <taxon>Araneoidea</taxon>
        <taxon>Nephilidae</taxon>
        <taxon>Trichonephila</taxon>
    </lineage>
</organism>
<comment type="caution">
    <text evidence="2">The sequence shown here is derived from an EMBL/GenBank/DDBJ whole genome shotgun (WGS) entry which is preliminary data.</text>
</comment>
<evidence type="ECO:0000313" key="3">
    <source>
        <dbReference type="Proteomes" id="UP000887159"/>
    </source>
</evidence>
<sequence>MTAQSHLSSGRVNISLLRDDARRLLLDSLDKCPGTKALFWDEKLSGPFGLIAEYVLLQEHEVTKMFQLQANRFPAVDAQNIIFIVRPKLILMDIIADYILKVEGMRGPKKEFHIFFVPRKNELCLERLKERKVWGNFTNKIEYTVELFPVDCDVLSMELETSFKECYIDNDMTSMHYVAKALMTIQAIYGIIPNIYGKGKCAKHVFDLMTRMRRELSGNDPQVTPQIDCLLLLDRAVDLVSVLATQLTYEGLLDEFFGINNNTIELPPEKFSKSNEGGLQEMPTEPKRFLLNSSEELFAELRDKNFNAVGPTLSRKAKVLSAQFDERHGAKTIDAIKQFVEKLPHMQAAKKSLATHTSMAELVKEVTDSEMFLNSLQTEQEFINGLETDKTNGHIEDCIAKEEPLIKVLRLICLQSLANNGLKPKQLDYYKREIIQTYGYQHCLTLNHLEKAELLKIQGARTYSIIRKTLRLTVDDVNEQSPSDISYVHSGYAPLSVRLAQFLTQPGWRAIPDVLNILPGPTVEGIQKIPRGLRKRRGSGSSIQSSTEEQKVTLVFFLGGCTFAEISALRFLSQQDDDNLVALHFKYDFWHTTATADSDVVQSGRPIFDDFFQHLWPYIGNNTANVVFQMVKLLWPIHIDQ</sequence>
<name>A0A8X7BBK7_TRICX</name>
<dbReference type="Proteomes" id="UP000887159">
    <property type="component" value="Unassembled WGS sequence"/>
</dbReference>
<dbReference type="EMBL" id="BMAU01021374">
    <property type="protein sequence ID" value="GFY26056.1"/>
    <property type="molecule type" value="Genomic_DNA"/>
</dbReference>
<dbReference type="AlphaFoldDB" id="A0A8X7BBK7"/>
<dbReference type="InterPro" id="IPR036045">
    <property type="entry name" value="Sec1-like_sf"/>
</dbReference>
<dbReference type="GO" id="GO:0016192">
    <property type="term" value="P:vesicle-mediated transport"/>
    <property type="evidence" value="ECO:0007669"/>
    <property type="project" value="InterPro"/>
</dbReference>
<dbReference type="InterPro" id="IPR001619">
    <property type="entry name" value="Sec1-like"/>
</dbReference>
<dbReference type="Gene3D" id="1.25.40.850">
    <property type="match status" value="1"/>
</dbReference>
<dbReference type="InterPro" id="IPR043127">
    <property type="entry name" value="Sec-1-like_dom3a"/>
</dbReference>
<dbReference type="Gene3D" id="3.40.50.1910">
    <property type="match status" value="2"/>
</dbReference>
<proteinExistence type="inferred from homology"/>
<evidence type="ECO:0000256" key="1">
    <source>
        <dbReference type="ARBA" id="ARBA00009884"/>
    </source>
</evidence>
<gene>
    <name evidence="2" type="primary">VPS33A</name>
    <name evidence="2" type="ORF">TNCV_353741</name>
</gene>
<reference evidence="2" key="1">
    <citation type="submission" date="2020-08" db="EMBL/GenBank/DDBJ databases">
        <title>Multicomponent nature underlies the extraordinary mechanical properties of spider dragline silk.</title>
        <authorList>
            <person name="Kono N."/>
            <person name="Nakamura H."/>
            <person name="Mori M."/>
            <person name="Yoshida Y."/>
            <person name="Ohtoshi R."/>
            <person name="Malay A.D."/>
            <person name="Moran D.A.P."/>
            <person name="Tomita M."/>
            <person name="Numata K."/>
            <person name="Arakawa K."/>
        </authorList>
    </citation>
    <scope>NUCLEOTIDE SEQUENCE</scope>
</reference>
<dbReference type="Gene3D" id="3.40.50.2060">
    <property type="match status" value="1"/>
</dbReference>
<dbReference type="PANTHER" id="PTHR11679">
    <property type="entry name" value="VESICLE PROTEIN SORTING-ASSOCIATED"/>
    <property type="match status" value="1"/>
</dbReference>